<evidence type="ECO:0000256" key="4">
    <source>
        <dbReference type="ARBA" id="ARBA00037112"/>
    </source>
</evidence>
<dbReference type="GO" id="GO:0006979">
    <property type="term" value="P:response to oxidative stress"/>
    <property type="evidence" value="ECO:0007669"/>
    <property type="project" value="TreeGrafter"/>
</dbReference>
<dbReference type="Pfam" id="PF07534">
    <property type="entry name" value="TLD"/>
    <property type="match status" value="2"/>
</dbReference>
<evidence type="ECO:0000256" key="3">
    <source>
        <dbReference type="ARBA" id="ARBA00023128"/>
    </source>
</evidence>
<dbReference type="SMART" id="SM00584">
    <property type="entry name" value="TLDc"/>
    <property type="match status" value="1"/>
</dbReference>
<sequence length="354" mass="38537">MAFYASNHNQPLRSRHLPDLDLSPASSRSVTPPGATSPSSSAFFTSSVSSLWGGFMRRFSSEPSPSTPNPPGLPHARTFQPDGESKYRQDGHGHGNGLDGVYTPPHLLHPHRTASPMRPPPLEPLQLLGFSEETRQDARLLTAPIAEEIRIMVPARLGIVDEWRLVYSLEQDGASLATLYEKCARYQGVRVGFVLCVKDCDGGLFGAYLSDHPHPAPKYFGTGECFLWRASILSPLPPPPSTIDDNDNHAASRTTTIPGPAPPVSNNEKHPSRPATPHPIRFKAFPYSGINEYYMLCEPHFLSLGAGDGKYGLWLDDSLDRGVSATSQTFGNEPLSDEGEKFGVLGVEVWVIGA</sequence>
<dbReference type="GO" id="GO:0005739">
    <property type="term" value="C:mitochondrion"/>
    <property type="evidence" value="ECO:0007669"/>
    <property type="project" value="UniProtKB-SubCell"/>
</dbReference>
<evidence type="ECO:0000256" key="6">
    <source>
        <dbReference type="SAM" id="MobiDB-lite"/>
    </source>
</evidence>
<dbReference type="GO" id="GO:0005634">
    <property type="term" value="C:nucleus"/>
    <property type="evidence" value="ECO:0007669"/>
    <property type="project" value="TreeGrafter"/>
</dbReference>
<feature type="region of interest" description="Disordered" evidence="6">
    <location>
        <begin position="1"/>
        <end position="42"/>
    </location>
</feature>
<evidence type="ECO:0000313" key="9">
    <source>
        <dbReference type="Proteomes" id="UP001303115"/>
    </source>
</evidence>
<comment type="function">
    <text evidence="4">May be involved in protection from oxidative damage.</text>
</comment>
<comment type="subcellular location">
    <subcellularLocation>
        <location evidence="1">Mitochondrion</location>
    </subcellularLocation>
</comment>
<feature type="compositionally biased region" description="Low complexity" evidence="6">
    <location>
        <begin position="29"/>
        <end position="42"/>
    </location>
</feature>
<name>A0AAN6PJB0_9PEZI</name>
<dbReference type="PANTHER" id="PTHR23354:SF62">
    <property type="entry name" value="MUSTARD, ISOFORM V"/>
    <property type="match status" value="1"/>
</dbReference>
<feature type="compositionally biased region" description="Polar residues" evidence="6">
    <location>
        <begin position="1"/>
        <end position="12"/>
    </location>
</feature>
<protein>
    <recommendedName>
        <fullName evidence="5">Oxidation resistance protein 1</fullName>
    </recommendedName>
</protein>
<dbReference type="Proteomes" id="UP001303115">
    <property type="component" value="Unassembled WGS sequence"/>
</dbReference>
<comment type="similarity">
    <text evidence="2">Belongs to the OXR1 family.</text>
</comment>
<dbReference type="EMBL" id="MU854365">
    <property type="protein sequence ID" value="KAK4041010.1"/>
    <property type="molecule type" value="Genomic_DNA"/>
</dbReference>
<evidence type="ECO:0000256" key="2">
    <source>
        <dbReference type="ARBA" id="ARBA00009540"/>
    </source>
</evidence>
<dbReference type="InterPro" id="IPR006571">
    <property type="entry name" value="TLDc_dom"/>
</dbReference>
<evidence type="ECO:0000256" key="1">
    <source>
        <dbReference type="ARBA" id="ARBA00004173"/>
    </source>
</evidence>
<gene>
    <name evidence="8" type="ORF">C8A01DRAFT_15184</name>
</gene>
<evidence type="ECO:0000256" key="5">
    <source>
        <dbReference type="ARBA" id="ARBA00040604"/>
    </source>
</evidence>
<keyword evidence="3" id="KW-0496">Mitochondrion</keyword>
<feature type="domain" description="TLDc" evidence="7">
    <location>
        <begin position="139"/>
        <end position="353"/>
    </location>
</feature>
<evidence type="ECO:0000259" key="7">
    <source>
        <dbReference type="PROSITE" id="PS51886"/>
    </source>
</evidence>
<accession>A0AAN6PJB0</accession>
<comment type="caution">
    <text evidence="8">The sequence shown here is derived from an EMBL/GenBank/DDBJ whole genome shotgun (WGS) entry which is preliminary data.</text>
</comment>
<reference evidence="9" key="1">
    <citation type="journal article" date="2023" name="Mol. Phylogenet. Evol.">
        <title>Genome-scale phylogeny and comparative genomics of the fungal order Sordariales.</title>
        <authorList>
            <person name="Hensen N."/>
            <person name="Bonometti L."/>
            <person name="Westerberg I."/>
            <person name="Brannstrom I.O."/>
            <person name="Guillou S."/>
            <person name="Cros-Aarteil S."/>
            <person name="Calhoun S."/>
            <person name="Haridas S."/>
            <person name="Kuo A."/>
            <person name="Mondo S."/>
            <person name="Pangilinan J."/>
            <person name="Riley R."/>
            <person name="LaButti K."/>
            <person name="Andreopoulos B."/>
            <person name="Lipzen A."/>
            <person name="Chen C."/>
            <person name="Yan M."/>
            <person name="Daum C."/>
            <person name="Ng V."/>
            <person name="Clum A."/>
            <person name="Steindorff A."/>
            <person name="Ohm R.A."/>
            <person name="Martin F."/>
            <person name="Silar P."/>
            <person name="Natvig D.O."/>
            <person name="Lalanne C."/>
            <person name="Gautier V."/>
            <person name="Ament-Velasquez S.L."/>
            <person name="Kruys A."/>
            <person name="Hutchinson M.I."/>
            <person name="Powell A.J."/>
            <person name="Barry K."/>
            <person name="Miller A.N."/>
            <person name="Grigoriev I.V."/>
            <person name="Debuchy R."/>
            <person name="Gladieux P."/>
            <person name="Hiltunen Thoren M."/>
            <person name="Johannesson H."/>
        </authorList>
    </citation>
    <scope>NUCLEOTIDE SEQUENCE [LARGE SCALE GENOMIC DNA]</scope>
    <source>
        <strain evidence="9">CBS 284.82</strain>
    </source>
</reference>
<proteinExistence type="inferred from homology"/>
<feature type="region of interest" description="Disordered" evidence="6">
    <location>
        <begin position="238"/>
        <end position="277"/>
    </location>
</feature>
<organism evidence="8 9">
    <name type="scientific">Parachaetomium inaequale</name>
    <dbReference type="NCBI Taxonomy" id="2588326"/>
    <lineage>
        <taxon>Eukaryota</taxon>
        <taxon>Fungi</taxon>
        <taxon>Dikarya</taxon>
        <taxon>Ascomycota</taxon>
        <taxon>Pezizomycotina</taxon>
        <taxon>Sordariomycetes</taxon>
        <taxon>Sordariomycetidae</taxon>
        <taxon>Sordariales</taxon>
        <taxon>Chaetomiaceae</taxon>
        <taxon>Parachaetomium</taxon>
    </lineage>
</organism>
<dbReference type="PANTHER" id="PTHR23354">
    <property type="entry name" value="NUCLEOLAR PROTEIN 7/ESTROGEN RECEPTOR COACTIVATOR-RELATED"/>
    <property type="match status" value="1"/>
</dbReference>
<feature type="compositionally biased region" description="Basic and acidic residues" evidence="6">
    <location>
        <begin position="83"/>
        <end position="93"/>
    </location>
</feature>
<feature type="region of interest" description="Disordered" evidence="6">
    <location>
        <begin position="59"/>
        <end position="106"/>
    </location>
</feature>
<evidence type="ECO:0000313" key="8">
    <source>
        <dbReference type="EMBL" id="KAK4041010.1"/>
    </source>
</evidence>
<dbReference type="AlphaFoldDB" id="A0AAN6PJB0"/>
<dbReference type="PROSITE" id="PS51886">
    <property type="entry name" value="TLDC"/>
    <property type="match status" value="1"/>
</dbReference>
<keyword evidence="9" id="KW-1185">Reference proteome</keyword>